<dbReference type="Proteomes" id="UP001239445">
    <property type="component" value="Unassembled WGS sequence"/>
</dbReference>
<sequence>MTLCTDISSPKIYSAGLSVEICDFGLCDNASRIQGRAGTIPYMAPEVMRMEKSTPKSDVYSLFMTMFWVRDTNGFRKLELLLEDYDHILDVVFASSSSDDWIKGLRPMGEINPDHRASAAQMLVTRFNGEGLSTPINRIPPILDQVTLVTPQSVTGLAEAPFTPPAPQIAVPPRPRSRRRGRSRRQQLAPVRLSRSPLPAIQRGTLSRWEHEENANLQGTMAAKPS</sequence>
<dbReference type="GO" id="GO:0005524">
    <property type="term" value="F:ATP binding"/>
    <property type="evidence" value="ECO:0007669"/>
    <property type="project" value="InterPro"/>
</dbReference>
<dbReference type="GO" id="GO:0004672">
    <property type="term" value="F:protein kinase activity"/>
    <property type="evidence" value="ECO:0007669"/>
    <property type="project" value="InterPro"/>
</dbReference>
<proteinExistence type="predicted"/>
<dbReference type="AlphaFoldDB" id="A0AAJ0FAD1"/>
<dbReference type="Gene3D" id="1.10.510.10">
    <property type="entry name" value="Transferase(Phosphotransferase) domain 1"/>
    <property type="match status" value="1"/>
</dbReference>
<dbReference type="InterPro" id="IPR000719">
    <property type="entry name" value="Prot_kinase_dom"/>
</dbReference>
<organism evidence="3 4">
    <name type="scientific">Echria macrotheca</name>
    <dbReference type="NCBI Taxonomy" id="438768"/>
    <lineage>
        <taxon>Eukaryota</taxon>
        <taxon>Fungi</taxon>
        <taxon>Dikarya</taxon>
        <taxon>Ascomycota</taxon>
        <taxon>Pezizomycotina</taxon>
        <taxon>Sordariomycetes</taxon>
        <taxon>Sordariomycetidae</taxon>
        <taxon>Sordariales</taxon>
        <taxon>Schizotheciaceae</taxon>
        <taxon>Echria</taxon>
    </lineage>
</organism>
<feature type="compositionally biased region" description="Pro residues" evidence="1">
    <location>
        <begin position="162"/>
        <end position="174"/>
    </location>
</feature>
<feature type="compositionally biased region" description="Basic residues" evidence="1">
    <location>
        <begin position="175"/>
        <end position="185"/>
    </location>
</feature>
<accession>A0AAJ0FAD1</accession>
<keyword evidence="4" id="KW-1185">Reference proteome</keyword>
<name>A0AAJ0FAD1_9PEZI</name>
<dbReference type="InterPro" id="IPR011009">
    <property type="entry name" value="Kinase-like_dom_sf"/>
</dbReference>
<evidence type="ECO:0000313" key="4">
    <source>
        <dbReference type="Proteomes" id="UP001239445"/>
    </source>
</evidence>
<feature type="region of interest" description="Disordered" evidence="1">
    <location>
        <begin position="157"/>
        <end position="226"/>
    </location>
</feature>
<dbReference type="SUPFAM" id="SSF56112">
    <property type="entry name" value="Protein kinase-like (PK-like)"/>
    <property type="match status" value="1"/>
</dbReference>
<evidence type="ECO:0000259" key="2">
    <source>
        <dbReference type="PROSITE" id="PS50011"/>
    </source>
</evidence>
<protein>
    <recommendedName>
        <fullName evidence="2">Protein kinase domain-containing protein</fullName>
    </recommendedName>
</protein>
<reference evidence="3" key="1">
    <citation type="submission" date="2023-06" db="EMBL/GenBank/DDBJ databases">
        <title>Genome-scale phylogeny and comparative genomics of the fungal order Sordariales.</title>
        <authorList>
            <consortium name="Lawrence Berkeley National Laboratory"/>
            <person name="Hensen N."/>
            <person name="Bonometti L."/>
            <person name="Westerberg I."/>
            <person name="Brannstrom I.O."/>
            <person name="Guillou S."/>
            <person name="Cros-Aarteil S."/>
            <person name="Calhoun S."/>
            <person name="Haridas S."/>
            <person name="Kuo A."/>
            <person name="Mondo S."/>
            <person name="Pangilinan J."/>
            <person name="Riley R."/>
            <person name="Labutti K."/>
            <person name="Andreopoulos B."/>
            <person name="Lipzen A."/>
            <person name="Chen C."/>
            <person name="Yanf M."/>
            <person name="Daum C."/>
            <person name="Ng V."/>
            <person name="Clum A."/>
            <person name="Steindorff A."/>
            <person name="Ohm R."/>
            <person name="Martin F."/>
            <person name="Silar P."/>
            <person name="Natvig D."/>
            <person name="Lalanne C."/>
            <person name="Gautier V."/>
            <person name="Ament-Velasquez S.L."/>
            <person name="Kruys A."/>
            <person name="Hutchinson M.I."/>
            <person name="Powell A.J."/>
            <person name="Barry K."/>
            <person name="Miller A.N."/>
            <person name="Grigoriev I.V."/>
            <person name="Debuchy R."/>
            <person name="Gladieux P."/>
            <person name="Thoren M.H."/>
            <person name="Johannesson H."/>
        </authorList>
    </citation>
    <scope>NUCLEOTIDE SEQUENCE</scope>
    <source>
        <strain evidence="3">PSN4</strain>
    </source>
</reference>
<dbReference type="EMBL" id="MU839836">
    <property type="protein sequence ID" value="KAK1754109.1"/>
    <property type="molecule type" value="Genomic_DNA"/>
</dbReference>
<evidence type="ECO:0000256" key="1">
    <source>
        <dbReference type="SAM" id="MobiDB-lite"/>
    </source>
</evidence>
<dbReference type="PROSITE" id="PS50011">
    <property type="entry name" value="PROTEIN_KINASE_DOM"/>
    <property type="match status" value="1"/>
</dbReference>
<gene>
    <name evidence="3" type="ORF">QBC47DRAFT_36294</name>
</gene>
<evidence type="ECO:0000313" key="3">
    <source>
        <dbReference type="EMBL" id="KAK1754109.1"/>
    </source>
</evidence>
<comment type="caution">
    <text evidence="3">The sequence shown here is derived from an EMBL/GenBank/DDBJ whole genome shotgun (WGS) entry which is preliminary data.</text>
</comment>
<dbReference type="Pfam" id="PF00069">
    <property type="entry name" value="Pkinase"/>
    <property type="match status" value="1"/>
</dbReference>
<feature type="domain" description="Protein kinase" evidence="2">
    <location>
        <begin position="1"/>
        <end position="128"/>
    </location>
</feature>